<dbReference type="AlphaFoldDB" id="A8RTB6"/>
<gene>
    <name evidence="2" type="ORF">CLOBOL_03614</name>
</gene>
<reference evidence="2 3" key="2">
    <citation type="submission" date="2007-09" db="EMBL/GenBank/DDBJ databases">
        <title>Draft genome sequence of Clostridium bolteae (ATCC BAA-613).</title>
        <authorList>
            <person name="Sudarsanam P."/>
            <person name="Ley R."/>
            <person name="Guruge J."/>
            <person name="Turnbaugh P.J."/>
            <person name="Mahowald M."/>
            <person name="Liep D."/>
            <person name="Gordon J."/>
        </authorList>
    </citation>
    <scope>NUCLEOTIDE SEQUENCE [LARGE SCALE GENOMIC DNA]</scope>
    <source>
        <strain evidence="3">ATCC BAA-613 / DSM 15670 / CCUG 46953 / JCM 12243 / WAL 16351</strain>
    </source>
</reference>
<proteinExistence type="predicted"/>
<keyword evidence="1" id="KW-0812">Transmembrane</keyword>
<keyword evidence="1" id="KW-1133">Transmembrane helix</keyword>
<dbReference type="Proteomes" id="UP000005396">
    <property type="component" value="Unassembled WGS sequence"/>
</dbReference>
<keyword evidence="1" id="KW-0472">Membrane</keyword>
<feature type="transmembrane region" description="Helical" evidence="1">
    <location>
        <begin position="6"/>
        <end position="29"/>
    </location>
</feature>
<evidence type="ECO:0000313" key="2">
    <source>
        <dbReference type="EMBL" id="EDP16177.1"/>
    </source>
</evidence>
<organism evidence="2 3">
    <name type="scientific">Enterocloster bolteae (strain ATCC BAA-613 / DSM 15670 / CCUG 46953 / JCM 12243 / WAL 16351)</name>
    <name type="common">Clostridium bolteae</name>
    <dbReference type="NCBI Taxonomy" id="411902"/>
    <lineage>
        <taxon>Bacteria</taxon>
        <taxon>Bacillati</taxon>
        <taxon>Bacillota</taxon>
        <taxon>Clostridia</taxon>
        <taxon>Lachnospirales</taxon>
        <taxon>Lachnospiraceae</taxon>
        <taxon>Enterocloster</taxon>
    </lineage>
</organism>
<evidence type="ECO:0000313" key="3">
    <source>
        <dbReference type="Proteomes" id="UP000005396"/>
    </source>
</evidence>
<comment type="caution">
    <text evidence="2">The sequence shown here is derived from an EMBL/GenBank/DDBJ whole genome shotgun (WGS) entry which is preliminary data.</text>
</comment>
<dbReference type="PaxDb" id="411902-CLOBOL_03614"/>
<protein>
    <submittedName>
        <fullName evidence="2">Uncharacterized protein</fullName>
    </submittedName>
</protein>
<dbReference type="HOGENOM" id="CLU_2615735_0_0_9"/>
<dbReference type="EMBL" id="ABCC02000032">
    <property type="protein sequence ID" value="EDP16177.1"/>
    <property type="molecule type" value="Genomic_DNA"/>
</dbReference>
<accession>A8RTB6</accession>
<reference evidence="2 3" key="1">
    <citation type="submission" date="2007-08" db="EMBL/GenBank/DDBJ databases">
        <authorList>
            <person name="Fulton L."/>
            <person name="Clifton S."/>
            <person name="Fulton B."/>
            <person name="Xu J."/>
            <person name="Minx P."/>
            <person name="Pepin K.H."/>
            <person name="Johnson M."/>
            <person name="Thiruvilangam P."/>
            <person name="Bhonagiri V."/>
            <person name="Nash W.E."/>
            <person name="Mardis E.R."/>
            <person name="Wilson R.K."/>
        </authorList>
    </citation>
    <scope>NUCLEOTIDE SEQUENCE [LARGE SCALE GENOMIC DNA]</scope>
    <source>
        <strain evidence="3">ATCC BAA-613 / DSM 15670 / CCUG 46953 / JCM 12243 / WAL 16351</strain>
    </source>
</reference>
<sequence length="78" mass="8796">MNESVFWPVHTALLFFFFLNFPSLSNIVYNTGPGSKFISLSFPLHFTQDCILCSNSISLVISSSAYTAPYKNMIHGRK</sequence>
<name>A8RTB6_ENTBW</name>
<evidence type="ECO:0000256" key="1">
    <source>
        <dbReference type="SAM" id="Phobius"/>
    </source>
</evidence>